<feature type="transmembrane region" description="Helical" evidence="8">
    <location>
        <begin position="36"/>
        <end position="53"/>
    </location>
</feature>
<proteinExistence type="inferred from homology"/>
<feature type="transmembrane region" description="Helical" evidence="8">
    <location>
        <begin position="60"/>
        <end position="79"/>
    </location>
</feature>
<feature type="transmembrane region" description="Helical" evidence="8">
    <location>
        <begin position="355"/>
        <end position="375"/>
    </location>
</feature>
<comment type="subcellular location">
    <subcellularLocation>
        <location evidence="1">Cell membrane</location>
        <topology evidence="1">Multi-pass membrane protein</topology>
    </subcellularLocation>
</comment>
<keyword evidence="5 8" id="KW-1133">Transmembrane helix</keyword>
<dbReference type="EMBL" id="BAABIW010000014">
    <property type="protein sequence ID" value="GAA5025848.1"/>
    <property type="molecule type" value="Genomic_DNA"/>
</dbReference>
<evidence type="ECO:0000256" key="2">
    <source>
        <dbReference type="ARBA" id="ARBA00022475"/>
    </source>
</evidence>
<feature type="transmembrane region" description="Helical" evidence="8">
    <location>
        <begin position="191"/>
        <end position="210"/>
    </location>
</feature>
<evidence type="ECO:0000256" key="5">
    <source>
        <dbReference type="ARBA" id="ARBA00022989"/>
    </source>
</evidence>
<evidence type="ECO:0008006" key="11">
    <source>
        <dbReference type="Google" id="ProtNLM"/>
    </source>
</evidence>
<gene>
    <name evidence="9" type="ORF">GCM10023258_19090</name>
</gene>
<dbReference type="Pfam" id="PF09594">
    <property type="entry name" value="GT87"/>
    <property type="match status" value="1"/>
</dbReference>
<evidence type="ECO:0000256" key="7">
    <source>
        <dbReference type="ARBA" id="ARBA00024033"/>
    </source>
</evidence>
<name>A0ABP9JAB3_9MICO</name>
<comment type="caution">
    <text evidence="9">The sequence shown here is derived from an EMBL/GenBank/DDBJ whole genome shotgun (WGS) entry which is preliminary data.</text>
</comment>
<evidence type="ECO:0000256" key="4">
    <source>
        <dbReference type="ARBA" id="ARBA00022692"/>
    </source>
</evidence>
<feature type="transmembrane region" description="Helical" evidence="8">
    <location>
        <begin position="387"/>
        <end position="412"/>
    </location>
</feature>
<accession>A0ABP9JAB3</accession>
<keyword evidence="10" id="KW-1185">Reference proteome</keyword>
<keyword evidence="4 8" id="KW-0812">Transmembrane</keyword>
<dbReference type="InterPro" id="IPR018584">
    <property type="entry name" value="GT87"/>
</dbReference>
<evidence type="ECO:0000313" key="10">
    <source>
        <dbReference type="Proteomes" id="UP001500427"/>
    </source>
</evidence>
<feature type="transmembrane region" description="Helical" evidence="8">
    <location>
        <begin position="432"/>
        <end position="456"/>
    </location>
</feature>
<comment type="similarity">
    <text evidence="7">Belongs to the glycosyltransferase 87 family.</text>
</comment>
<sequence length="478" mass="49181">MRTLWTTAALGALALVTGRAASGPTIFDGASGVPLLVWTGLAWALFAAAWWGLRGLPRRPALLLVLLGTLAVSGAALAGPPNTSTDSARYAWDGIVTGSGVSPWAHAPADDALDPVREPWLFPAPTVDADGVERCVGPRTTAVRSVPSGALLCTTLNRPAVPTIYPPVAQGWFAAVRAVVPPTATWWPLQLAGAAVVVGVTGLLVWLLAAGGGDPRRAAWWGCCPFVASEAVTNSHVDVLGVALVVGATGLLARSAAGQSPAERTPPSRARAVLVGALVGLAAAVKVVPAIVAVPLVRRRPVPTLVGAALALALVFVPALAASGRGVIGYLPGYLDEQGYDSGAGLTLASLVVPGRWAVALSLVVVVAVVVLQWRRVETGQPWTAQLLGAGTILLVVSSPYPWYALVLVPWIALTGRWEWFAVPLLMTAHLLVPGAAPMAVVVPASVLVVIVGTWVRRQRGPGVPDGRAVATARETVA</sequence>
<evidence type="ECO:0000313" key="9">
    <source>
        <dbReference type="EMBL" id="GAA5025848.1"/>
    </source>
</evidence>
<protein>
    <recommendedName>
        <fullName evidence="11">DUF2029 domain-containing protein</fullName>
    </recommendedName>
</protein>
<reference evidence="10" key="1">
    <citation type="journal article" date="2019" name="Int. J. Syst. Evol. Microbiol.">
        <title>The Global Catalogue of Microorganisms (GCM) 10K type strain sequencing project: providing services to taxonomists for standard genome sequencing and annotation.</title>
        <authorList>
            <consortium name="The Broad Institute Genomics Platform"/>
            <consortium name="The Broad Institute Genome Sequencing Center for Infectious Disease"/>
            <person name="Wu L."/>
            <person name="Ma J."/>
        </authorList>
    </citation>
    <scope>NUCLEOTIDE SEQUENCE [LARGE SCALE GENOMIC DNA]</scope>
    <source>
        <strain evidence="10">JCM 17687</strain>
    </source>
</reference>
<feature type="transmembrane region" description="Helical" evidence="8">
    <location>
        <begin position="309"/>
        <end position="335"/>
    </location>
</feature>
<dbReference type="Proteomes" id="UP001500427">
    <property type="component" value="Unassembled WGS sequence"/>
</dbReference>
<feature type="transmembrane region" description="Helical" evidence="8">
    <location>
        <begin position="231"/>
        <end position="253"/>
    </location>
</feature>
<evidence type="ECO:0000256" key="6">
    <source>
        <dbReference type="ARBA" id="ARBA00023136"/>
    </source>
</evidence>
<keyword evidence="3" id="KW-0808">Transferase</keyword>
<evidence type="ECO:0000256" key="1">
    <source>
        <dbReference type="ARBA" id="ARBA00004651"/>
    </source>
</evidence>
<organism evidence="9 10">
    <name type="scientific">Terrabacter aeriphilus</name>
    <dbReference type="NCBI Taxonomy" id="515662"/>
    <lineage>
        <taxon>Bacteria</taxon>
        <taxon>Bacillati</taxon>
        <taxon>Actinomycetota</taxon>
        <taxon>Actinomycetes</taxon>
        <taxon>Micrococcales</taxon>
        <taxon>Intrasporangiaceae</taxon>
        <taxon>Terrabacter</taxon>
    </lineage>
</organism>
<dbReference type="RefSeq" id="WP_345507241.1">
    <property type="nucleotide sequence ID" value="NZ_BAABIW010000014.1"/>
</dbReference>
<evidence type="ECO:0000256" key="3">
    <source>
        <dbReference type="ARBA" id="ARBA00022679"/>
    </source>
</evidence>
<evidence type="ECO:0000256" key="8">
    <source>
        <dbReference type="SAM" id="Phobius"/>
    </source>
</evidence>
<keyword evidence="2" id="KW-1003">Cell membrane</keyword>
<feature type="transmembrane region" description="Helical" evidence="8">
    <location>
        <begin position="273"/>
        <end position="297"/>
    </location>
</feature>
<keyword evidence="6 8" id="KW-0472">Membrane</keyword>